<dbReference type="OrthoDB" id="840771at2759"/>
<dbReference type="EMBL" id="LZPO01044394">
    <property type="protein sequence ID" value="OBS74764.1"/>
    <property type="molecule type" value="Genomic_DNA"/>
</dbReference>
<gene>
    <name evidence="2" type="ORF">A6R68_14697</name>
</gene>
<feature type="compositionally biased region" description="Basic and acidic residues" evidence="1">
    <location>
        <begin position="206"/>
        <end position="223"/>
    </location>
</feature>
<proteinExistence type="predicted"/>
<dbReference type="Proteomes" id="UP000092124">
    <property type="component" value="Unassembled WGS sequence"/>
</dbReference>
<evidence type="ECO:0000256" key="1">
    <source>
        <dbReference type="SAM" id="MobiDB-lite"/>
    </source>
</evidence>
<feature type="non-terminal residue" evidence="2">
    <location>
        <position position="292"/>
    </location>
</feature>
<reference evidence="2 3" key="1">
    <citation type="submission" date="2016-06" db="EMBL/GenBank/DDBJ databases">
        <title>The Draft Genome Sequence and Annotation of the Desert Woodrat Neotoma lepida.</title>
        <authorList>
            <person name="Campbell M."/>
            <person name="Oakeson K.F."/>
            <person name="Yandell M."/>
            <person name="Halpert J.R."/>
            <person name="Dearing D."/>
        </authorList>
    </citation>
    <scope>NUCLEOTIDE SEQUENCE [LARGE SCALE GENOMIC DNA]</scope>
    <source>
        <strain evidence="2">417</strain>
        <tissue evidence="2">Liver</tissue>
    </source>
</reference>
<feature type="region of interest" description="Disordered" evidence="1">
    <location>
        <begin position="206"/>
        <end position="242"/>
    </location>
</feature>
<sequence length="292" mass="32677">MKEESQDSILSLLPPAYNRPSLAVPPVSPWSQLECEFPDRVQIKADSSKNRIIGMQTQLGTTHIVPGPLGLSKSNAAVPQSLMHPAVTPQFCAQQRSAAEGSGFMWPRRKLKHPVRDTVKDLEFYRGNPYNYGVRGLFRGKGVNLLSGPTRQLGNYFLIPLFSTQEPFERQYLATESEGNGDEAAIWQQLDLPQWAGRQWLKQAEDRKRKVAEEKSDTNHENLDIGSHMGKATDQSSQKYSFPSSSQAQGLLVRPPAASYVSVFIACITKFQTLAATSRRREERTRFALSPN</sequence>
<name>A0A1A6H8Y6_NEOLE</name>
<keyword evidence="3" id="KW-1185">Reference proteome</keyword>
<accession>A0A1A6H8Y6</accession>
<protein>
    <submittedName>
        <fullName evidence="2">Uncharacterized protein</fullName>
    </submittedName>
</protein>
<comment type="caution">
    <text evidence="2">The sequence shown here is derived from an EMBL/GenBank/DDBJ whole genome shotgun (WGS) entry which is preliminary data.</text>
</comment>
<dbReference type="STRING" id="56216.A0A1A6H8Y6"/>
<evidence type="ECO:0000313" key="3">
    <source>
        <dbReference type="Proteomes" id="UP000092124"/>
    </source>
</evidence>
<evidence type="ECO:0000313" key="2">
    <source>
        <dbReference type="EMBL" id="OBS74764.1"/>
    </source>
</evidence>
<dbReference type="AlphaFoldDB" id="A0A1A6H8Y6"/>
<organism evidence="2 3">
    <name type="scientific">Neotoma lepida</name>
    <name type="common">Desert woodrat</name>
    <dbReference type="NCBI Taxonomy" id="56216"/>
    <lineage>
        <taxon>Eukaryota</taxon>
        <taxon>Metazoa</taxon>
        <taxon>Chordata</taxon>
        <taxon>Craniata</taxon>
        <taxon>Vertebrata</taxon>
        <taxon>Euteleostomi</taxon>
        <taxon>Mammalia</taxon>
        <taxon>Eutheria</taxon>
        <taxon>Euarchontoglires</taxon>
        <taxon>Glires</taxon>
        <taxon>Rodentia</taxon>
        <taxon>Myomorpha</taxon>
        <taxon>Muroidea</taxon>
        <taxon>Cricetidae</taxon>
        <taxon>Neotominae</taxon>
        <taxon>Neotoma</taxon>
    </lineage>
</organism>